<dbReference type="RefSeq" id="YP_010802258.1">
    <property type="nucleotide sequence ID" value="NC_076973.1"/>
</dbReference>
<reference evidence="2" key="1">
    <citation type="journal article" date="2021" name="J. Anim. Genet.">
        <title>Illuminating the plant rhabdovirus landscape through metatranscriptomics data.</title>
        <authorList>
            <person name="Bejerman N."/>
            <person name="Dietzgen R.G."/>
            <person name="Debat H."/>
        </authorList>
    </citation>
    <scope>NUCLEOTIDE SEQUENCE</scope>
</reference>
<reference evidence="2" key="2">
    <citation type="journal article" date="2021" name="Viruses">
        <title>Illuminating the Plant Rhabdovirus Landscape through Metatranscriptomics Data.</title>
        <authorList>
            <person name="Bejerman N."/>
            <person name="Dietzgen R.G."/>
            <person name="Debat H."/>
        </authorList>
    </citation>
    <scope>NUCLEOTIDE SEQUENCE</scope>
</reference>
<name>A0A8D9PGT1_9RHAB</name>
<feature type="region of interest" description="Disordered" evidence="1">
    <location>
        <begin position="148"/>
        <end position="208"/>
    </location>
</feature>
<feature type="region of interest" description="Disordered" evidence="1">
    <location>
        <begin position="1"/>
        <end position="21"/>
    </location>
</feature>
<dbReference type="GeneID" id="80540978"/>
<evidence type="ECO:0000313" key="3">
    <source>
        <dbReference type="Proteomes" id="UP001161647"/>
    </source>
</evidence>
<protein>
    <submittedName>
        <fullName evidence="2">P</fullName>
    </submittedName>
</protein>
<dbReference type="Proteomes" id="UP001161647">
    <property type="component" value="Segment"/>
</dbReference>
<evidence type="ECO:0000313" key="2">
    <source>
        <dbReference type="EMBL" id="DAF42298.1"/>
    </source>
</evidence>
<feature type="compositionally biased region" description="Polar residues" evidence="1">
    <location>
        <begin position="186"/>
        <end position="199"/>
    </location>
</feature>
<keyword evidence="3" id="KW-1185">Reference proteome</keyword>
<sequence length="332" mass="36691">MEKKVHPRYSGLPPSAKTSEVMASQYADEVARSGSQEEAEQLTAFMLEWEDHMKREGLTVSNRLIAVLGEITLLCKNSGKEELAGKLANALVDSFSSVIRQHLSITKMMENLETISESLFAGVDELKQVGEGMKKMLPRKKVSIAKKIEGKDITLPPSQESQSKDPGDKTIKQGSQQEEDMDLDPTLSTGDPPTRSGGQSKEDELGSQTMRDARAAYRAHYNTQEFTNMEPTKQAALIEYYANHVLGITPSVMSHGPRIKSMVYDLTDKERVIEVCNKIKAGTLTEGIITESVEEMVDAINTCGEAYGGYKAQEIITDDRSRMIITQSSYAL</sequence>
<proteinExistence type="predicted"/>
<dbReference type="EMBL" id="BK014300">
    <property type="protein sequence ID" value="DAF42298.1"/>
    <property type="molecule type" value="Viral_cRNA"/>
</dbReference>
<dbReference type="KEGG" id="vg:80540978"/>
<evidence type="ECO:0000256" key="1">
    <source>
        <dbReference type="SAM" id="MobiDB-lite"/>
    </source>
</evidence>
<organism evidence="2 3">
    <name type="scientific">Plectranthus aromaticus virus 1</name>
    <dbReference type="NCBI Taxonomy" id="2793738"/>
    <lineage>
        <taxon>Viruses</taxon>
        <taxon>Riboviria</taxon>
        <taxon>Orthornavirae</taxon>
        <taxon>Negarnaviricota</taxon>
        <taxon>Haploviricotina</taxon>
        <taxon>Monjiviricetes</taxon>
        <taxon>Mononegavirales</taxon>
        <taxon>Rhabdoviridae</taxon>
        <taxon>Betarhabdovirinae</taxon>
        <taxon>Betanucleorhabdovirus</taxon>
        <taxon>Betanucleorhabdovirus plectranthi</taxon>
    </lineage>
</organism>
<feature type="compositionally biased region" description="Basic and acidic residues" evidence="1">
    <location>
        <begin position="162"/>
        <end position="171"/>
    </location>
</feature>
<accession>A0A8D9PGT1</accession>